<accession>A0A9X4NIY9</accession>
<dbReference type="RefSeq" id="WP_278229369.1">
    <property type="nucleotide sequence ID" value="NZ_JAOWLY010000016.1"/>
</dbReference>
<gene>
    <name evidence="1" type="ORF">OGZ51_12450</name>
</gene>
<dbReference type="Proteomes" id="UP001152614">
    <property type="component" value="Unassembled WGS sequence"/>
</dbReference>
<reference evidence="1" key="1">
    <citation type="submission" date="2022-10" db="EMBL/GenBank/DDBJ databases">
        <authorList>
            <person name="Turner M.S."/>
            <person name="Huang W."/>
        </authorList>
    </citation>
    <scope>NUCLEOTIDE SEQUENCE</scope>
    <source>
        <strain evidence="1">3</strain>
    </source>
</reference>
<name>A0A9X4NIY9_9LACT</name>
<comment type="caution">
    <text evidence="1">The sequence shown here is derived from an EMBL/GenBank/DDBJ whole genome shotgun (WGS) entry which is preliminary data.</text>
</comment>
<sequence>MNFIDVNQQISNFLNHFPHLSDEEKLTFLHFNQFHQHRPIDEILEIYVQNPDARVLKTVGEWQHFSNESFSDFHSKEGVKIWDNNGNLKEVLYDASQVILNTEISIPSSINEEPLLFIELASQVDKKISEVQNISKEQKSLANHLALYNLFDYLGFFLDNETEYEHFILITIKSIKKIPSGERLLKVLSLANSCSSSLTYSTYPR</sequence>
<organism evidence="1 2">
    <name type="scientific">Lactococcus lactis</name>
    <dbReference type="NCBI Taxonomy" id="1358"/>
    <lineage>
        <taxon>Bacteria</taxon>
        <taxon>Bacillati</taxon>
        <taxon>Bacillota</taxon>
        <taxon>Bacilli</taxon>
        <taxon>Lactobacillales</taxon>
        <taxon>Streptococcaceae</taxon>
        <taxon>Lactococcus</taxon>
    </lineage>
</organism>
<dbReference type="EMBL" id="JAOWLY010000016">
    <property type="protein sequence ID" value="MDG4984955.1"/>
    <property type="molecule type" value="Genomic_DNA"/>
</dbReference>
<protein>
    <submittedName>
        <fullName evidence="1">Uncharacterized protein</fullName>
    </submittedName>
</protein>
<reference evidence="1" key="2">
    <citation type="journal article" date="2023" name="Food Microbiol.">
        <title>Evaluation of the fermentation potential of lactic acid bacteria isolated from herbs, fruits and vegetables as starter cultures in nut-based milk alternatives.</title>
        <authorList>
            <person name="Huang W."/>
            <person name="Dong A."/>
            <person name="Pham H.T."/>
            <person name="Zhou C."/>
            <person name="Huo Z."/>
            <person name="Watjen A.P."/>
            <person name="Prakash S."/>
            <person name="Bang-Berthelsen C.H."/>
            <person name="Turner M.S."/>
        </authorList>
    </citation>
    <scope>NUCLEOTIDE SEQUENCE</scope>
    <source>
        <strain evidence="1">3</strain>
    </source>
</reference>
<dbReference type="AlphaFoldDB" id="A0A9X4NIY9"/>
<evidence type="ECO:0000313" key="1">
    <source>
        <dbReference type="EMBL" id="MDG4984955.1"/>
    </source>
</evidence>
<proteinExistence type="predicted"/>
<evidence type="ECO:0000313" key="2">
    <source>
        <dbReference type="Proteomes" id="UP001152614"/>
    </source>
</evidence>